<evidence type="ECO:0000313" key="1">
    <source>
        <dbReference type="EMBL" id="KAE8039076.1"/>
    </source>
</evidence>
<dbReference type="SFLD" id="SFLDS00003">
    <property type="entry name" value="Haloacid_Dehalogenase"/>
    <property type="match status" value="1"/>
</dbReference>
<gene>
    <name evidence="1" type="ORF">FH972_011523</name>
</gene>
<dbReference type="InterPro" id="IPR023214">
    <property type="entry name" value="HAD_sf"/>
</dbReference>
<protein>
    <submittedName>
        <fullName evidence="1">Uncharacterized protein</fullName>
    </submittedName>
</protein>
<dbReference type="NCBIfam" id="TIGR01993">
    <property type="entry name" value="Pyr-5-nucltdase"/>
    <property type="match status" value="1"/>
</dbReference>
<keyword evidence="2" id="KW-1185">Reference proteome</keyword>
<dbReference type="Gene3D" id="1.10.150.450">
    <property type="match status" value="1"/>
</dbReference>
<sequence>MEYKEQYQQALVPQYECLLFDVDDTLYPLSSGLSKACKKNIEDYMVQKLGIEEEKVPEMNRVLYKNYGTTMAGLKAIGYDFDNDDYHRFVHGRLPYDALKPDHVLRSLLLSMPVRKVIFSNADKGHVAKALSRLGLEDCFDLVISFETLNPTTNDNNNAYENVVHLPCQPNASSELPMTPIICKPFENAFEQAFKEGSINPERTLFFDDSIRNIQSGKRMGLHTVHVGTSHRVNGVDYALESIHNIREALPVLWEAINEEPGSIQYARKMAIETSVKA</sequence>
<evidence type="ECO:0000313" key="2">
    <source>
        <dbReference type="Proteomes" id="UP000327013"/>
    </source>
</evidence>
<dbReference type="Gene3D" id="3.40.50.1000">
    <property type="entry name" value="HAD superfamily/HAD-like"/>
    <property type="match status" value="1"/>
</dbReference>
<dbReference type="SFLD" id="SFLDG01129">
    <property type="entry name" value="C1.5:_HAD__Beta-PGM__Phosphata"/>
    <property type="match status" value="1"/>
</dbReference>
<dbReference type="PANTHER" id="PTHR12725:SF111">
    <property type="entry name" value="PUTATIVE-RELATED"/>
    <property type="match status" value="1"/>
</dbReference>
<name>A0A660KYK5_9ROSI</name>
<dbReference type="PANTHER" id="PTHR12725">
    <property type="entry name" value="HALOACID DEHALOGENASE-LIKE HYDROLASE"/>
    <property type="match status" value="1"/>
</dbReference>
<dbReference type="SFLD" id="SFLDG01132">
    <property type="entry name" value="C1.5.3:_5'-Nucleotidase_Like"/>
    <property type="match status" value="1"/>
</dbReference>
<dbReference type="OrthoDB" id="1065058at2759"/>
<dbReference type="InterPro" id="IPR006439">
    <property type="entry name" value="HAD-SF_hydro_IA"/>
</dbReference>
<proteinExistence type="predicted"/>
<dbReference type="EMBL" id="CM017324">
    <property type="protein sequence ID" value="KAE8039076.1"/>
    <property type="molecule type" value="Genomic_DNA"/>
</dbReference>
<dbReference type="SUPFAM" id="SSF56784">
    <property type="entry name" value="HAD-like"/>
    <property type="match status" value="1"/>
</dbReference>
<dbReference type="CDD" id="cd02604">
    <property type="entry name" value="HAD_5NT"/>
    <property type="match status" value="1"/>
</dbReference>
<dbReference type="NCBIfam" id="TIGR01509">
    <property type="entry name" value="HAD-SF-IA-v3"/>
    <property type="match status" value="1"/>
</dbReference>
<organism evidence="1 2">
    <name type="scientific">Carpinus fangiana</name>
    <dbReference type="NCBI Taxonomy" id="176857"/>
    <lineage>
        <taxon>Eukaryota</taxon>
        <taxon>Viridiplantae</taxon>
        <taxon>Streptophyta</taxon>
        <taxon>Embryophyta</taxon>
        <taxon>Tracheophyta</taxon>
        <taxon>Spermatophyta</taxon>
        <taxon>Magnoliopsida</taxon>
        <taxon>eudicotyledons</taxon>
        <taxon>Gunneridae</taxon>
        <taxon>Pentapetalae</taxon>
        <taxon>rosids</taxon>
        <taxon>fabids</taxon>
        <taxon>Fagales</taxon>
        <taxon>Betulaceae</taxon>
        <taxon>Carpinus</taxon>
    </lineage>
</organism>
<reference evidence="1 2" key="1">
    <citation type="submission" date="2019-06" db="EMBL/GenBank/DDBJ databases">
        <title>A chromosomal-level reference genome of Carpinus fangiana (Coryloideae, Betulaceae).</title>
        <authorList>
            <person name="Yang X."/>
            <person name="Wang Z."/>
            <person name="Zhang L."/>
            <person name="Hao G."/>
            <person name="Liu J."/>
            <person name="Yang Y."/>
        </authorList>
    </citation>
    <scope>NUCLEOTIDE SEQUENCE [LARGE SCALE GENOMIC DNA]</scope>
    <source>
        <strain evidence="1">Cfa_2016G</strain>
        <tissue evidence="1">Leaf</tissue>
    </source>
</reference>
<dbReference type="Pfam" id="PF00702">
    <property type="entry name" value="Hydrolase"/>
    <property type="match status" value="1"/>
</dbReference>
<dbReference type="Proteomes" id="UP000327013">
    <property type="component" value="Chromosome 4"/>
</dbReference>
<dbReference type="InterPro" id="IPR010237">
    <property type="entry name" value="Pyr-5-nucltdase"/>
</dbReference>
<dbReference type="AlphaFoldDB" id="A0A660KYK5"/>
<accession>A0A660KYK5</accession>
<dbReference type="InterPro" id="IPR036412">
    <property type="entry name" value="HAD-like_sf"/>
</dbReference>